<reference evidence="1 2" key="1">
    <citation type="submission" date="2020-02" db="EMBL/GenBank/DDBJ databases">
        <title>Comparative genomics of sulfur disproportionating microorganisms.</title>
        <authorList>
            <person name="Ward L.M."/>
            <person name="Bertran E."/>
            <person name="Johnston D.T."/>
        </authorList>
    </citation>
    <scope>NUCLEOTIDE SEQUENCE [LARGE SCALE GENOMIC DNA]</scope>
    <source>
        <strain evidence="1 2">DSM 3696</strain>
    </source>
</reference>
<evidence type="ECO:0008006" key="3">
    <source>
        <dbReference type="Google" id="ProtNLM"/>
    </source>
</evidence>
<accession>A0A7K3NKZ0</accession>
<protein>
    <recommendedName>
        <fullName evidence="3">Uracil-DNA glycosylase-like domain-containing protein</fullName>
    </recommendedName>
</protein>
<sequence>MADHPSIELFKKCTEITGKSYPGVVEAIPEQLGCTAFFPGGYGLWLEEENNSPDTLPDFPVNGVMLLADIFDSYDAYCRLHDEYHLNNNVRCSNIDGRFWAGLRDIVKKSGCGFAKIFFSNVYMGIFHCEKTYFHKKAKINKEYIDSCNEFLLQQILMQQPKLIFAVGLKSAECLGSLFNVQTWKNPSIASMNGPGTFSDSKTYGDVQFKLGYIADPTYPVNENKRTYGDEEGRNANVKFFTEALSLSNIS</sequence>
<dbReference type="EMBL" id="JAAGRQ010000010">
    <property type="protein sequence ID" value="NDY55869.1"/>
    <property type="molecule type" value="Genomic_DNA"/>
</dbReference>
<keyword evidence="2" id="KW-1185">Reference proteome</keyword>
<name>A0A7K3NKZ0_9BACT</name>
<evidence type="ECO:0000313" key="1">
    <source>
        <dbReference type="EMBL" id="NDY55869.1"/>
    </source>
</evidence>
<gene>
    <name evidence="1" type="ORF">G3N56_03820</name>
</gene>
<dbReference type="AlphaFoldDB" id="A0A7K3NKZ0"/>
<evidence type="ECO:0000313" key="2">
    <source>
        <dbReference type="Proteomes" id="UP000469724"/>
    </source>
</evidence>
<proteinExistence type="predicted"/>
<comment type="caution">
    <text evidence="1">The sequence shown here is derived from an EMBL/GenBank/DDBJ whole genome shotgun (WGS) entry which is preliminary data.</text>
</comment>
<dbReference type="Proteomes" id="UP000469724">
    <property type="component" value="Unassembled WGS sequence"/>
</dbReference>
<organism evidence="1 2">
    <name type="scientific">Desulfolutivibrio sulfodismutans</name>
    <dbReference type="NCBI Taxonomy" id="63561"/>
    <lineage>
        <taxon>Bacteria</taxon>
        <taxon>Pseudomonadati</taxon>
        <taxon>Thermodesulfobacteriota</taxon>
        <taxon>Desulfovibrionia</taxon>
        <taxon>Desulfovibrionales</taxon>
        <taxon>Desulfovibrionaceae</taxon>
        <taxon>Desulfolutivibrio</taxon>
    </lineage>
</organism>
<dbReference type="RefSeq" id="WP_163300923.1">
    <property type="nucleotide sequence ID" value="NZ_JAAGRQ010000010.1"/>
</dbReference>